<proteinExistence type="predicted"/>
<dbReference type="EMBL" id="GG692432">
    <property type="protein sequence ID" value="EER37997.1"/>
    <property type="molecule type" value="Genomic_DNA"/>
</dbReference>
<evidence type="ECO:0000313" key="2">
    <source>
        <dbReference type="Proteomes" id="UP000002624"/>
    </source>
</evidence>
<sequence>MSAGLSMDHMQVPGFTTQTLDEVLPGQLSPFITDGKMTRIGPDLPKIGGLIGSRQRQARETLRPLLLSGATSLSSSSKAPSFGVMTKYLQRKPMKRAAVAHHMLFDGNYGSPCGSDAALYAPIRERQPDQEFEQGTSYSEENILDKEKLDSLQKYPPIKLEEGLPLAVPIQNGSIVATFEPHGSKLKFLHITVGVATAIRSISKRRVRYISVAGDVVNGKCIPSTSTLHKRSMELTLPYQMQIEYPWAPYQPSAPAF</sequence>
<organism evidence="1 2">
    <name type="scientific">Ajellomyces capsulatus (strain H143)</name>
    <name type="common">Darling's disease fungus</name>
    <name type="synonym">Histoplasma capsulatum</name>
    <dbReference type="NCBI Taxonomy" id="544712"/>
    <lineage>
        <taxon>Eukaryota</taxon>
        <taxon>Fungi</taxon>
        <taxon>Dikarya</taxon>
        <taxon>Ascomycota</taxon>
        <taxon>Pezizomycotina</taxon>
        <taxon>Eurotiomycetes</taxon>
        <taxon>Eurotiomycetidae</taxon>
        <taxon>Onygenales</taxon>
        <taxon>Ajellomycetaceae</taxon>
        <taxon>Histoplasma</taxon>
    </lineage>
</organism>
<dbReference type="VEuPathDB" id="FungiDB:HCDG_07732"/>
<reference evidence="2" key="1">
    <citation type="submission" date="2009-05" db="EMBL/GenBank/DDBJ databases">
        <title>The genome sequence of Ajellomyces capsulatus strain H143.</title>
        <authorList>
            <person name="Champion M."/>
            <person name="Cuomo C.A."/>
            <person name="Ma L.-J."/>
            <person name="Henn M.R."/>
            <person name="Sil A."/>
            <person name="Goldman B."/>
            <person name="Young S.K."/>
            <person name="Kodira C.D."/>
            <person name="Zeng Q."/>
            <person name="Koehrsen M."/>
            <person name="Alvarado L."/>
            <person name="Berlin A.M."/>
            <person name="Borenstein D."/>
            <person name="Chen Z."/>
            <person name="Engels R."/>
            <person name="Freedman E."/>
            <person name="Gellesch M."/>
            <person name="Goldberg J."/>
            <person name="Griggs A."/>
            <person name="Gujja S."/>
            <person name="Heiman D.I."/>
            <person name="Hepburn T.A."/>
            <person name="Howarth C."/>
            <person name="Jen D."/>
            <person name="Larson L."/>
            <person name="Lewis B."/>
            <person name="Mehta T."/>
            <person name="Park D."/>
            <person name="Pearson M."/>
            <person name="Roberts A."/>
            <person name="Saif S."/>
            <person name="Shea T.D."/>
            <person name="Shenoy N."/>
            <person name="Sisk P."/>
            <person name="Stolte C."/>
            <person name="Sykes S."/>
            <person name="Walk T."/>
            <person name="White J."/>
            <person name="Yandava C."/>
            <person name="Klein B."/>
            <person name="McEwen J.G."/>
            <person name="Puccia R."/>
            <person name="Goldman G.H."/>
            <person name="Felipe M.S."/>
            <person name="Nino-Vega G."/>
            <person name="San-Blas G."/>
            <person name="Taylor J.W."/>
            <person name="Mendoza L."/>
            <person name="Galagan J.E."/>
            <person name="Nusbaum C."/>
            <person name="Birren B.W."/>
        </authorList>
    </citation>
    <scope>NUCLEOTIDE SEQUENCE [LARGE SCALE GENOMIC DNA]</scope>
    <source>
        <strain evidence="2">H143</strain>
    </source>
</reference>
<dbReference type="OrthoDB" id="10624084at2759"/>
<dbReference type="AlphaFoldDB" id="C6HNF1"/>
<dbReference type="HOGENOM" id="CLU_1081709_0_0_1"/>
<name>C6HNF1_AJECH</name>
<evidence type="ECO:0000313" key="1">
    <source>
        <dbReference type="EMBL" id="EER37997.1"/>
    </source>
</evidence>
<protein>
    <submittedName>
        <fullName evidence="1">Uncharacterized protein</fullName>
    </submittedName>
</protein>
<dbReference type="Proteomes" id="UP000002624">
    <property type="component" value="Unassembled WGS sequence"/>
</dbReference>
<gene>
    <name evidence="1" type="ORF">HCDG_07732</name>
</gene>
<accession>C6HNF1</accession>